<reference evidence="1 2" key="1">
    <citation type="submission" date="2019-11" db="EMBL/GenBank/DDBJ databases">
        <title>Whole-genome sequencing of Allorhizobium vitis.</title>
        <authorList>
            <person name="Gan H.M."/>
            <person name="Savka M.A."/>
        </authorList>
    </citation>
    <scope>NUCLEOTIDE SEQUENCE [LARGE SCALE GENOMIC DNA]</scope>
    <source>
        <strain evidence="1 2">AB4</strain>
    </source>
</reference>
<dbReference type="AlphaFoldDB" id="A0ABD6G4Y4"/>
<protein>
    <submittedName>
        <fullName evidence="1">Uncharacterized protein</fullName>
    </submittedName>
</protein>
<evidence type="ECO:0000313" key="1">
    <source>
        <dbReference type="EMBL" id="MUP03745.1"/>
    </source>
</evidence>
<comment type="caution">
    <text evidence="1">The sequence shown here is derived from an EMBL/GenBank/DDBJ whole genome shotgun (WGS) entry which is preliminary data.</text>
</comment>
<dbReference type="EMBL" id="MBEV02000001">
    <property type="protein sequence ID" value="MUP03745.1"/>
    <property type="molecule type" value="Genomic_DNA"/>
</dbReference>
<evidence type="ECO:0000313" key="2">
    <source>
        <dbReference type="Proteomes" id="UP000175993"/>
    </source>
</evidence>
<dbReference type="Proteomes" id="UP000175993">
    <property type="component" value="Unassembled WGS sequence"/>
</dbReference>
<name>A0ABD6G4Y4_AGRVI</name>
<accession>A0ABD6G4Y4</accession>
<proteinExistence type="predicted"/>
<dbReference type="RefSeq" id="WP_139190222.1">
    <property type="nucleotide sequence ID" value="NZ_CP118259.1"/>
</dbReference>
<gene>
    <name evidence="1" type="ORF">BBI04_002760</name>
</gene>
<organism evidence="1 2">
    <name type="scientific">Agrobacterium vitis</name>
    <name type="common">Rhizobium vitis</name>
    <dbReference type="NCBI Taxonomy" id="373"/>
    <lineage>
        <taxon>Bacteria</taxon>
        <taxon>Pseudomonadati</taxon>
        <taxon>Pseudomonadota</taxon>
        <taxon>Alphaproteobacteria</taxon>
        <taxon>Hyphomicrobiales</taxon>
        <taxon>Rhizobiaceae</taxon>
        <taxon>Rhizobium/Agrobacterium group</taxon>
        <taxon>Agrobacterium</taxon>
    </lineage>
</organism>
<sequence length="80" mass="8741">MAIGTVSLGFRVSRRHAAQKQGGFNPKNQNSPGFCAEERQNPCPKCTVPKKIQGWRLRFGAVLATGLTPGFAAMQHIFKV</sequence>